<dbReference type="HOGENOM" id="CLU_681673_0_0_1"/>
<dbReference type="KEGG" id="nhe:NECHADRAFT_85004"/>
<protein>
    <submittedName>
        <fullName evidence="1">Uncharacterized protein</fullName>
    </submittedName>
</protein>
<evidence type="ECO:0000313" key="1">
    <source>
        <dbReference type="EMBL" id="EEU44847.1"/>
    </source>
</evidence>
<dbReference type="InParanoid" id="C7YUQ6"/>
<dbReference type="Proteomes" id="UP000005206">
    <property type="component" value="Chromosome 9"/>
</dbReference>
<dbReference type="EMBL" id="GG698900">
    <property type="protein sequence ID" value="EEU44847.1"/>
    <property type="molecule type" value="Genomic_DNA"/>
</dbReference>
<keyword evidence="2" id="KW-1185">Reference proteome</keyword>
<dbReference type="VEuPathDB" id="FungiDB:NECHADRAFT_85004"/>
<dbReference type="RefSeq" id="XP_003050560.1">
    <property type="nucleotide sequence ID" value="XM_003050514.1"/>
</dbReference>
<proteinExistence type="predicted"/>
<dbReference type="AlphaFoldDB" id="C7YUQ6"/>
<accession>C7YUQ6</accession>
<dbReference type="OrthoDB" id="5070472at2759"/>
<evidence type="ECO:0000313" key="2">
    <source>
        <dbReference type="Proteomes" id="UP000005206"/>
    </source>
</evidence>
<organism evidence="1 2">
    <name type="scientific">Fusarium vanettenii (strain ATCC MYA-4622 / CBS 123669 / FGSC 9596 / NRRL 45880 / 77-13-4)</name>
    <name type="common">Fusarium solani subsp. pisi</name>
    <dbReference type="NCBI Taxonomy" id="660122"/>
    <lineage>
        <taxon>Eukaryota</taxon>
        <taxon>Fungi</taxon>
        <taxon>Dikarya</taxon>
        <taxon>Ascomycota</taxon>
        <taxon>Pezizomycotina</taxon>
        <taxon>Sordariomycetes</taxon>
        <taxon>Hypocreomycetidae</taxon>
        <taxon>Hypocreales</taxon>
        <taxon>Nectriaceae</taxon>
        <taxon>Fusarium</taxon>
        <taxon>Fusarium solani species complex</taxon>
        <taxon>Fusarium vanettenii</taxon>
    </lineage>
</organism>
<name>C7YUQ6_FUSV7</name>
<reference evidence="1 2" key="1">
    <citation type="journal article" date="2009" name="PLoS Genet.">
        <title>The genome of Nectria haematococca: contribution of supernumerary chromosomes to gene expansion.</title>
        <authorList>
            <person name="Coleman J.J."/>
            <person name="Rounsley S.D."/>
            <person name="Rodriguez-Carres M."/>
            <person name="Kuo A."/>
            <person name="Wasmann C.C."/>
            <person name="Grimwood J."/>
            <person name="Schmutz J."/>
            <person name="Taga M."/>
            <person name="White G.J."/>
            <person name="Zhou S."/>
            <person name="Schwartz D.C."/>
            <person name="Freitag M."/>
            <person name="Ma L.J."/>
            <person name="Danchin E.G."/>
            <person name="Henrissat B."/>
            <person name="Coutinho P.M."/>
            <person name="Nelson D.R."/>
            <person name="Straney D."/>
            <person name="Napoli C.A."/>
            <person name="Barker B.M."/>
            <person name="Gribskov M."/>
            <person name="Rep M."/>
            <person name="Kroken S."/>
            <person name="Molnar I."/>
            <person name="Rensing C."/>
            <person name="Kennell J.C."/>
            <person name="Zamora J."/>
            <person name="Farman M.L."/>
            <person name="Selker E.U."/>
            <person name="Salamov A."/>
            <person name="Shapiro H."/>
            <person name="Pangilinan J."/>
            <person name="Lindquist E."/>
            <person name="Lamers C."/>
            <person name="Grigoriev I.V."/>
            <person name="Geiser D.M."/>
            <person name="Covert S.F."/>
            <person name="Temporini E."/>
            <person name="Vanetten H.D."/>
        </authorList>
    </citation>
    <scope>NUCLEOTIDE SEQUENCE [LARGE SCALE GENOMIC DNA]</scope>
    <source>
        <strain evidence="2">ATCC MYA-4622 / CBS 123669 / FGSC 9596 / NRRL 45880 / 77-13-4</strain>
    </source>
</reference>
<gene>
    <name evidence="1" type="ORF">NECHADRAFT_85004</name>
</gene>
<sequence>MPEDKTIAVPSPTAFSQSEIRERTFNLAYKILDTLGLRISRLNDLEALLGNIVDTPETENCCPRPDFGPMAEECMSKLQGLQQLVDERLFAGKAFMQPVAFDRHVSWITREVEMSISRTRGFIEWALGKRPGEIPSERRLLAKGPMYMNLAGLYGSSELPSLATSFDSKSSDEVLQQVKGVLETLELLFEHAKAMTLILLSYGKDRFWDANGIRHFLDCAEHLAFLQGFVHNSQRDGLAITKFMVDKFDQSAARLDCCIRAFIMAYDTLPMGDVPTQHDISSLQASCKGKNLDGVYAQYKRDDKAMDLLFRKYWKVRNHAVNHDPAAAQDLEGCADTTAIRKRQMAAETLRERTSRGACSWNSGCSKALGPDFIKDALAILNGLLRADMVALEKLISGLKVLCPN</sequence>
<dbReference type="GeneID" id="9665608"/>